<name>A0A0W0F775_MONRR</name>
<dbReference type="Proteomes" id="UP000054988">
    <property type="component" value="Unassembled WGS sequence"/>
</dbReference>
<reference evidence="1 2" key="1">
    <citation type="submission" date="2015-12" db="EMBL/GenBank/DDBJ databases">
        <title>Draft genome sequence of Moniliophthora roreri, the causal agent of frosty pod rot of cacao.</title>
        <authorList>
            <person name="Aime M.C."/>
            <person name="Diaz-Valderrama J.R."/>
            <person name="Kijpornyongpan T."/>
            <person name="Phillips-Mora W."/>
        </authorList>
    </citation>
    <scope>NUCLEOTIDE SEQUENCE [LARGE SCALE GENOMIC DNA]</scope>
    <source>
        <strain evidence="1 2">MCA 2952</strain>
    </source>
</reference>
<organism evidence="1 2">
    <name type="scientific">Moniliophthora roreri</name>
    <name type="common">Frosty pod rot fungus</name>
    <name type="synonym">Monilia roreri</name>
    <dbReference type="NCBI Taxonomy" id="221103"/>
    <lineage>
        <taxon>Eukaryota</taxon>
        <taxon>Fungi</taxon>
        <taxon>Dikarya</taxon>
        <taxon>Basidiomycota</taxon>
        <taxon>Agaricomycotina</taxon>
        <taxon>Agaricomycetes</taxon>
        <taxon>Agaricomycetidae</taxon>
        <taxon>Agaricales</taxon>
        <taxon>Marasmiineae</taxon>
        <taxon>Marasmiaceae</taxon>
        <taxon>Moniliophthora</taxon>
    </lineage>
</organism>
<dbReference type="EMBL" id="LATX01002247">
    <property type="protein sequence ID" value="KTB32195.1"/>
    <property type="molecule type" value="Genomic_DNA"/>
</dbReference>
<comment type="caution">
    <text evidence="1">The sequence shown here is derived from an EMBL/GenBank/DDBJ whole genome shotgun (WGS) entry which is preliminary data.</text>
</comment>
<dbReference type="AlphaFoldDB" id="A0A0W0F775"/>
<evidence type="ECO:0000313" key="1">
    <source>
        <dbReference type="EMBL" id="KTB32195.1"/>
    </source>
</evidence>
<accession>A0A0W0F775</accession>
<evidence type="ECO:0000313" key="2">
    <source>
        <dbReference type="Proteomes" id="UP000054988"/>
    </source>
</evidence>
<proteinExistence type="predicted"/>
<sequence length="17" mass="1970">MYQIQVNQALKVLSMGF</sequence>
<protein>
    <submittedName>
        <fullName evidence="1">Uncharacterized protein</fullName>
    </submittedName>
</protein>
<gene>
    <name evidence="1" type="ORF">WG66_15226</name>
</gene>